<dbReference type="Proteomes" id="UP000254191">
    <property type="component" value="Unassembled WGS sequence"/>
</dbReference>
<protein>
    <submittedName>
        <fullName evidence="1">Addiction module toxin RelE</fullName>
    </submittedName>
    <submittedName>
        <fullName evidence="2">Type II toxin-antitoxin system RelE/ParE family toxin</fullName>
    </submittedName>
    <submittedName>
        <fullName evidence="3">Uncharacterized protein conserved in bacteria</fullName>
    </submittedName>
</protein>
<dbReference type="STRING" id="584.AOUC001_01195"/>
<dbReference type="RefSeq" id="WP_004249093.1">
    <property type="nucleotide sequence ID" value="NZ_ABFCQN020000005.1"/>
</dbReference>
<dbReference type="OMA" id="RWAKSEN"/>
<dbReference type="AlphaFoldDB" id="A0A1Z1SS57"/>
<dbReference type="PIRSF" id="PIRSF018634">
    <property type="entry name" value="UCP018634"/>
    <property type="match status" value="1"/>
</dbReference>
<dbReference type="Pfam" id="PF06296">
    <property type="entry name" value="RelE"/>
    <property type="match status" value="1"/>
</dbReference>
<proteinExistence type="predicted"/>
<dbReference type="EMBL" id="UGTS01000005">
    <property type="protein sequence ID" value="SUC38950.1"/>
    <property type="molecule type" value="Genomic_DNA"/>
</dbReference>
<reference evidence="6 7" key="2">
    <citation type="submission" date="2018-06" db="EMBL/GenBank/DDBJ databases">
        <authorList>
            <consortium name="Pathogen Informatics"/>
            <person name="Doyle S."/>
        </authorList>
    </citation>
    <scope>NUCLEOTIDE SEQUENCE [LARGE SCALE GENOMIC DNA]</scope>
    <source>
        <strain evidence="3 6">NCTC10975</strain>
        <strain evidence="4 7">NCTC11938</strain>
    </source>
</reference>
<organism evidence="2 8">
    <name type="scientific">Proteus mirabilis</name>
    <dbReference type="NCBI Taxonomy" id="584"/>
    <lineage>
        <taxon>Bacteria</taxon>
        <taxon>Pseudomonadati</taxon>
        <taxon>Pseudomonadota</taxon>
        <taxon>Gammaproteobacteria</taxon>
        <taxon>Enterobacterales</taxon>
        <taxon>Morganellaceae</taxon>
        <taxon>Proteus</taxon>
    </lineage>
</organism>
<dbReference type="EMBL" id="CP021694">
    <property type="protein sequence ID" value="ARX33216.1"/>
    <property type="molecule type" value="Genomic_DNA"/>
</dbReference>
<evidence type="ECO:0000313" key="4">
    <source>
        <dbReference type="EMBL" id="SUC38950.1"/>
    </source>
</evidence>
<dbReference type="Proteomes" id="UP001171165">
    <property type="component" value="Unassembled WGS sequence"/>
</dbReference>
<evidence type="ECO:0000313" key="7">
    <source>
        <dbReference type="Proteomes" id="UP000254191"/>
    </source>
</evidence>
<sequence>MVIYKTKMFKNSFKKITLTNAELIAIATEVLAGQFEADLGGGVIKKRACIQGKGKSSGIRTIIFYKQGNNLFFADGWKKSSLSSKKTKEITDDELESYKDLAKDLFNANQNKIDKMIALGLLTEVKYD</sequence>
<dbReference type="InterPro" id="IPR009387">
    <property type="entry name" value="HigB-2"/>
</dbReference>
<dbReference type="EMBL" id="ABKSPD020000005">
    <property type="protein sequence ID" value="EKW9775951.1"/>
    <property type="molecule type" value="Genomic_DNA"/>
</dbReference>
<evidence type="ECO:0000313" key="1">
    <source>
        <dbReference type="EMBL" id="ARX33216.1"/>
    </source>
</evidence>
<evidence type="ECO:0000313" key="6">
    <source>
        <dbReference type="Proteomes" id="UP000251485"/>
    </source>
</evidence>
<evidence type="ECO:0000313" key="3">
    <source>
        <dbReference type="EMBL" id="SPZ01337.1"/>
    </source>
</evidence>
<dbReference type="Proteomes" id="UP000251485">
    <property type="component" value="Unassembled WGS sequence"/>
</dbReference>
<dbReference type="Proteomes" id="UP000195540">
    <property type="component" value="Chromosome"/>
</dbReference>
<evidence type="ECO:0000313" key="2">
    <source>
        <dbReference type="EMBL" id="EKW9775951.1"/>
    </source>
</evidence>
<gene>
    <name evidence="1" type="ORF">AM402_03325</name>
    <name evidence="3" type="ORF">NCTC10975_03981</name>
    <name evidence="4" type="ORF">NCTC11938_03241</name>
    <name evidence="2" type="ORF">PW210_001763</name>
</gene>
<reference evidence="2" key="3">
    <citation type="submission" date="2023-06" db="EMBL/GenBank/DDBJ databases">
        <authorList>
            <consortium name="Clinical and Environmental Microbiology Branch: Whole genome sequencing antimicrobial resistance pathogens in the healthcare setting"/>
        </authorList>
    </citation>
    <scope>NUCLEOTIDE SEQUENCE</scope>
    <source>
        <strain evidence="2">Microbial</strain>
    </source>
</reference>
<dbReference type="OrthoDB" id="8607264at2"/>
<dbReference type="EMBL" id="UAUE01000027">
    <property type="protein sequence ID" value="SPZ01337.1"/>
    <property type="molecule type" value="Genomic_DNA"/>
</dbReference>
<reference evidence="1 5" key="1">
    <citation type="submission" date="2017-05" db="EMBL/GenBank/DDBJ databases">
        <title>Whole genome sequencing of Proteus mirabilis AR_0155.</title>
        <authorList>
            <person name="Conlan S."/>
            <person name="Thomas P.J."/>
            <person name="Mullikin J."/>
            <person name="Frank K.M."/>
            <person name="Segre J.A."/>
        </authorList>
    </citation>
    <scope>NUCLEOTIDE SEQUENCE [LARGE SCALE GENOMIC DNA]</scope>
    <source>
        <strain evidence="1 5">AR_0155</strain>
    </source>
</reference>
<evidence type="ECO:0000313" key="8">
    <source>
        <dbReference type="Proteomes" id="UP001171165"/>
    </source>
</evidence>
<accession>A0A1Z1SS57</accession>
<evidence type="ECO:0000313" key="5">
    <source>
        <dbReference type="Proteomes" id="UP000195540"/>
    </source>
</evidence>
<dbReference type="GeneID" id="6800751"/>
<name>A0A1Z1SS57_PROMI</name>